<dbReference type="Pfam" id="PF01509">
    <property type="entry name" value="TruB_N"/>
    <property type="match status" value="1"/>
</dbReference>
<feature type="domain" description="tRNA pseudouridylate synthase B C-terminal" evidence="7">
    <location>
        <begin position="187"/>
        <end position="242"/>
    </location>
</feature>
<dbReference type="GO" id="GO:0031119">
    <property type="term" value="P:tRNA pseudouridine synthesis"/>
    <property type="evidence" value="ECO:0007669"/>
    <property type="project" value="UniProtKB-UniRule"/>
</dbReference>
<dbReference type="GO" id="GO:1990481">
    <property type="term" value="P:mRNA pseudouridine synthesis"/>
    <property type="evidence" value="ECO:0007669"/>
    <property type="project" value="TreeGrafter"/>
</dbReference>
<evidence type="ECO:0000259" key="7">
    <source>
        <dbReference type="Pfam" id="PF16198"/>
    </source>
</evidence>
<dbReference type="eggNOG" id="COG0130">
    <property type="taxonomic scope" value="Bacteria"/>
</dbReference>
<dbReference type="CDD" id="cd02573">
    <property type="entry name" value="PseudoU_synth_EcTruB"/>
    <property type="match status" value="1"/>
</dbReference>
<comment type="function">
    <text evidence="5">Responsible for synthesis of pseudouridine from uracil-55 in the psi GC loop of transfer RNAs.</text>
</comment>
<sequence>MKRGQSGINCLIALHKPKGITSHDCINVLRNILHERRIGHAGTLDPLADGVLLIGIGQATRLLSYIVGHDKSYEASITFGQQTTTDDTEGDICASSLVPACVEDASYAQRVLRHFTGQIQQVPPAYSAISLGGIRAYNAVRQGTPLDLSPRSVCVYKAELSDITFEPSTHAPIWHVHFCVSKGTYIRSLARDIGLYAQTHAHLSALERSSSGSITIADCITLDELKKESLSSLTNRILNPFDVIDAARYMLGDTDLVDMSYGRSLTIRKNCLNDCANSQLVGCVYQNKLYGIYERKDDKLICRTNMLNGVSGVTW</sequence>
<gene>
    <name evidence="5 8" type="primary">truB</name>
    <name evidence="8" type="ORF">HMPREF0091_10651</name>
</gene>
<reference evidence="8 9" key="1">
    <citation type="submission" date="2011-02" db="EMBL/GenBank/DDBJ databases">
        <authorList>
            <person name="Muzny D."/>
            <person name="Qin X."/>
            <person name="Buhay C."/>
            <person name="Dugan-Rocha S."/>
            <person name="Ding Y."/>
            <person name="Chen G."/>
            <person name="Hawes A."/>
            <person name="Holder M."/>
            <person name="Jhangiani S."/>
            <person name="Johnson A."/>
            <person name="Khan Z."/>
            <person name="Li Z."/>
            <person name="Liu W."/>
            <person name="Liu X."/>
            <person name="Perez L."/>
            <person name="Shen H."/>
            <person name="Wang Q."/>
            <person name="Watt J."/>
            <person name="Xi L."/>
            <person name="Xin Y."/>
            <person name="Zhou J."/>
            <person name="Deng J."/>
            <person name="Jiang H."/>
            <person name="Liu Y."/>
            <person name="Qu J."/>
            <person name="Song X.-Z."/>
            <person name="Zhang L."/>
            <person name="Villasana D."/>
            <person name="Johnson A."/>
            <person name="Liu J."/>
            <person name="Liyanage D."/>
            <person name="Lorensuhewa L."/>
            <person name="Robinson T."/>
            <person name="Song A."/>
            <person name="Song B.-B."/>
            <person name="Dinh H."/>
            <person name="Thornton R."/>
            <person name="Coyle M."/>
            <person name="Francisco L."/>
            <person name="Jackson L."/>
            <person name="Javaid M."/>
            <person name="Korchina V."/>
            <person name="Kovar C."/>
            <person name="Mata R."/>
            <person name="Mathew T."/>
            <person name="Ngo R."/>
            <person name="Nguyen L."/>
            <person name="Nguyen N."/>
            <person name="Okwuonu G."/>
            <person name="Ongeri F."/>
            <person name="Pham C."/>
            <person name="Simmons D."/>
            <person name="Wilczek-Boney K."/>
            <person name="Hale W."/>
            <person name="Jakkamsetti A."/>
            <person name="Pham P."/>
            <person name="Ruth R."/>
            <person name="San Lucas F."/>
            <person name="Warren J."/>
            <person name="Zhang J."/>
            <person name="Zhao Z."/>
            <person name="Zhou C."/>
            <person name="Zhu D."/>
            <person name="Lee S."/>
            <person name="Bess C."/>
            <person name="Blankenburg K."/>
            <person name="Forbes L."/>
            <person name="Fu Q."/>
            <person name="Gubbala S."/>
            <person name="Hirani K."/>
            <person name="Jayaseelan J.C."/>
            <person name="Lara F."/>
            <person name="Munidasa M."/>
            <person name="Palculict T."/>
            <person name="Patil S."/>
            <person name="Pu L.-L."/>
            <person name="Saada N."/>
            <person name="Tang L."/>
            <person name="Weissenberger G."/>
            <person name="Zhu Y."/>
            <person name="Hemphill L."/>
            <person name="Shang Y."/>
            <person name="Youmans B."/>
            <person name="Ayvaz T."/>
            <person name="Ross M."/>
            <person name="Santibanez J."/>
            <person name="Aqrawi P."/>
            <person name="Gross S."/>
            <person name="Joshi V."/>
            <person name="Fowler G."/>
            <person name="Nazareth L."/>
            <person name="Reid J."/>
            <person name="Worley K."/>
            <person name="Petrosino J."/>
            <person name="Highlander S."/>
            <person name="Gibbs R."/>
        </authorList>
    </citation>
    <scope>NUCLEOTIDE SEQUENCE [LARGE SCALE GENOMIC DNA]</scope>
    <source>
        <strain evidence="8 9">DSM 15829</strain>
    </source>
</reference>
<dbReference type="InterPro" id="IPR014780">
    <property type="entry name" value="tRNA_psdUridine_synth_TruB"/>
</dbReference>
<dbReference type="Proteomes" id="UP000005947">
    <property type="component" value="Unassembled WGS sequence"/>
</dbReference>
<evidence type="ECO:0000256" key="1">
    <source>
        <dbReference type="ARBA" id="ARBA00000385"/>
    </source>
</evidence>
<dbReference type="HAMAP" id="MF_01080">
    <property type="entry name" value="TruB_bact"/>
    <property type="match status" value="1"/>
</dbReference>
<evidence type="ECO:0000259" key="6">
    <source>
        <dbReference type="Pfam" id="PF01509"/>
    </source>
</evidence>
<organism evidence="8 9">
    <name type="scientific">Fannyhessea vaginae DSM 15829</name>
    <dbReference type="NCBI Taxonomy" id="525256"/>
    <lineage>
        <taxon>Bacteria</taxon>
        <taxon>Bacillati</taxon>
        <taxon>Actinomycetota</taxon>
        <taxon>Coriobacteriia</taxon>
        <taxon>Coriobacteriales</taxon>
        <taxon>Atopobiaceae</taxon>
        <taxon>Fannyhessea</taxon>
    </lineage>
</organism>
<dbReference type="GeneID" id="93210251"/>
<dbReference type="EC" id="5.4.99.25" evidence="5"/>
<keyword evidence="4 5" id="KW-0413">Isomerase</keyword>
<comment type="caution">
    <text evidence="8">The sequence shown here is derived from an EMBL/GenBank/DDBJ whole genome shotgun (WGS) entry which is preliminary data.</text>
</comment>
<dbReference type="PANTHER" id="PTHR13767">
    <property type="entry name" value="TRNA-PSEUDOURIDINE SYNTHASE"/>
    <property type="match status" value="1"/>
</dbReference>
<dbReference type="InterPro" id="IPR032819">
    <property type="entry name" value="TruB_C"/>
</dbReference>
<protein>
    <recommendedName>
        <fullName evidence="5">tRNA pseudouridine synthase B</fullName>
        <ecNumber evidence="5">5.4.99.25</ecNumber>
    </recommendedName>
    <alternativeName>
        <fullName evidence="5">tRNA pseudouridine(55) synthase</fullName>
        <shortName evidence="5">Psi55 synthase</shortName>
    </alternativeName>
    <alternativeName>
        <fullName evidence="5">tRNA pseudouridylate synthase</fullName>
    </alternativeName>
    <alternativeName>
        <fullName evidence="5">tRNA-uridine isomerase</fullName>
    </alternativeName>
</protein>
<evidence type="ECO:0000256" key="4">
    <source>
        <dbReference type="ARBA" id="ARBA00023235"/>
    </source>
</evidence>
<evidence type="ECO:0000313" key="8">
    <source>
        <dbReference type="EMBL" id="EGF23704.1"/>
    </source>
</evidence>
<dbReference type="InterPro" id="IPR002501">
    <property type="entry name" value="PsdUridine_synth_N"/>
</dbReference>
<dbReference type="GO" id="GO:0160148">
    <property type="term" value="F:tRNA pseudouridine(55) synthase activity"/>
    <property type="evidence" value="ECO:0007669"/>
    <property type="project" value="UniProtKB-EC"/>
</dbReference>
<accession>F1T4R0</accession>
<keyword evidence="9" id="KW-1185">Reference proteome</keyword>
<dbReference type="NCBIfam" id="TIGR00431">
    <property type="entry name" value="TruB"/>
    <property type="match status" value="1"/>
</dbReference>
<feature type="active site" description="Nucleophile" evidence="5">
    <location>
        <position position="45"/>
    </location>
</feature>
<evidence type="ECO:0000313" key="9">
    <source>
        <dbReference type="Proteomes" id="UP000005947"/>
    </source>
</evidence>
<feature type="domain" description="Pseudouridine synthase II N-terminal" evidence="6">
    <location>
        <begin position="30"/>
        <end position="186"/>
    </location>
</feature>
<dbReference type="InterPro" id="IPR020103">
    <property type="entry name" value="PsdUridine_synth_cat_dom_sf"/>
</dbReference>
<dbReference type="GO" id="GO:0003723">
    <property type="term" value="F:RNA binding"/>
    <property type="evidence" value="ECO:0007669"/>
    <property type="project" value="InterPro"/>
</dbReference>
<dbReference type="EMBL" id="ACGK02000001">
    <property type="protein sequence ID" value="EGF23704.1"/>
    <property type="molecule type" value="Genomic_DNA"/>
</dbReference>
<dbReference type="RefSeq" id="WP_006302832.1">
    <property type="nucleotide sequence ID" value="NZ_ACGK02000001.1"/>
</dbReference>
<dbReference type="OrthoDB" id="9802309at2"/>
<dbReference type="PANTHER" id="PTHR13767:SF2">
    <property type="entry name" value="PSEUDOURIDYLATE SYNTHASE TRUB1"/>
    <property type="match status" value="1"/>
</dbReference>
<evidence type="ECO:0000256" key="3">
    <source>
        <dbReference type="ARBA" id="ARBA00022694"/>
    </source>
</evidence>
<keyword evidence="3 5" id="KW-0819">tRNA processing</keyword>
<comment type="catalytic activity">
    <reaction evidence="1 5">
        <text>uridine(55) in tRNA = pseudouridine(55) in tRNA</text>
        <dbReference type="Rhea" id="RHEA:42532"/>
        <dbReference type="Rhea" id="RHEA-COMP:10101"/>
        <dbReference type="Rhea" id="RHEA-COMP:10102"/>
        <dbReference type="ChEBI" id="CHEBI:65314"/>
        <dbReference type="ChEBI" id="CHEBI:65315"/>
        <dbReference type="EC" id="5.4.99.25"/>
    </reaction>
</comment>
<dbReference type="Pfam" id="PF16198">
    <property type="entry name" value="TruB_C_2"/>
    <property type="match status" value="1"/>
</dbReference>
<name>F1T4R0_9ACTN</name>
<dbReference type="AlphaFoldDB" id="F1T4R0"/>
<dbReference type="Gene3D" id="3.30.2350.10">
    <property type="entry name" value="Pseudouridine synthase"/>
    <property type="match status" value="1"/>
</dbReference>
<dbReference type="SUPFAM" id="SSF55120">
    <property type="entry name" value="Pseudouridine synthase"/>
    <property type="match status" value="1"/>
</dbReference>
<evidence type="ECO:0000256" key="2">
    <source>
        <dbReference type="ARBA" id="ARBA00005642"/>
    </source>
</evidence>
<comment type="similarity">
    <text evidence="2 5">Belongs to the pseudouridine synthase TruB family. Type 1 subfamily.</text>
</comment>
<proteinExistence type="inferred from homology"/>
<evidence type="ECO:0000256" key="5">
    <source>
        <dbReference type="HAMAP-Rule" id="MF_01080"/>
    </source>
</evidence>